<dbReference type="Proteomes" id="UP000823775">
    <property type="component" value="Unassembled WGS sequence"/>
</dbReference>
<evidence type="ECO:0000313" key="2">
    <source>
        <dbReference type="EMBL" id="MCD7451776.1"/>
    </source>
</evidence>
<name>A0ABS8RYD6_DATST</name>
<feature type="compositionally biased region" description="Basic and acidic residues" evidence="1">
    <location>
        <begin position="25"/>
        <end position="42"/>
    </location>
</feature>
<organism evidence="2 3">
    <name type="scientific">Datura stramonium</name>
    <name type="common">Jimsonweed</name>
    <name type="synonym">Common thornapple</name>
    <dbReference type="NCBI Taxonomy" id="4076"/>
    <lineage>
        <taxon>Eukaryota</taxon>
        <taxon>Viridiplantae</taxon>
        <taxon>Streptophyta</taxon>
        <taxon>Embryophyta</taxon>
        <taxon>Tracheophyta</taxon>
        <taxon>Spermatophyta</taxon>
        <taxon>Magnoliopsida</taxon>
        <taxon>eudicotyledons</taxon>
        <taxon>Gunneridae</taxon>
        <taxon>Pentapetalae</taxon>
        <taxon>asterids</taxon>
        <taxon>lamiids</taxon>
        <taxon>Solanales</taxon>
        <taxon>Solanaceae</taxon>
        <taxon>Solanoideae</taxon>
        <taxon>Datureae</taxon>
        <taxon>Datura</taxon>
    </lineage>
</organism>
<keyword evidence="3" id="KW-1185">Reference proteome</keyword>
<evidence type="ECO:0000313" key="3">
    <source>
        <dbReference type="Proteomes" id="UP000823775"/>
    </source>
</evidence>
<dbReference type="EMBL" id="JACEIK010000181">
    <property type="protein sequence ID" value="MCD7451776.1"/>
    <property type="molecule type" value="Genomic_DNA"/>
</dbReference>
<sequence>MVEAKQIVPIHEQADSRRKACNKSDSFREARPQRNPKVEDLSEENYKQAMDLSYRCGQVDAYEYIIGNLKNVLGFSNTMRVTGADMNLSEVTAPDVPSLNASEPSRMKKKNS</sequence>
<feature type="region of interest" description="Disordered" evidence="1">
    <location>
        <begin position="1"/>
        <end position="42"/>
    </location>
</feature>
<feature type="region of interest" description="Disordered" evidence="1">
    <location>
        <begin position="90"/>
        <end position="112"/>
    </location>
</feature>
<comment type="caution">
    <text evidence="2">The sequence shown here is derived from an EMBL/GenBank/DDBJ whole genome shotgun (WGS) entry which is preliminary data.</text>
</comment>
<protein>
    <submittedName>
        <fullName evidence="2">Uncharacterized protein</fullName>
    </submittedName>
</protein>
<reference evidence="2 3" key="1">
    <citation type="journal article" date="2021" name="BMC Genomics">
        <title>Datura genome reveals duplications of psychoactive alkaloid biosynthetic genes and high mutation rate following tissue culture.</title>
        <authorList>
            <person name="Rajewski A."/>
            <person name="Carter-House D."/>
            <person name="Stajich J."/>
            <person name="Litt A."/>
        </authorList>
    </citation>
    <scope>NUCLEOTIDE SEQUENCE [LARGE SCALE GENOMIC DNA]</scope>
    <source>
        <strain evidence="2">AR-01</strain>
    </source>
</reference>
<dbReference type="PANTHER" id="PTHR38936">
    <property type="entry name" value="TITIN-LIKE ISOFORM X2"/>
    <property type="match status" value="1"/>
</dbReference>
<accession>A0ABS8RYD6</accession>
<gene>
    <name evidence="2" type="ORF">HAX54_013424</name>
</gene>
<evidence type="ECO:0000256" key="1">
    <source>
        <dbReference type="SAM" id="MobiDB-lite"/>
    </source>
</evidence>
<proteinExistence type="predicted"/>
<dbReference type="PANTHER" id="PTHR38936:SF1">
    <property type="entry name" value="DUF641 DOMAIN-CONTAINING PROTEIN"/>
    <property type="match status" value="1"/>
</dbReference>